<dbReference type="eggNOG" id="ENOG502Z85B">
    <property type="taxonomic scope" value="Bacteria"/>
</dbReference>
<dbReference type="HOGENOM" id="CLU_068841_0_0_9"/>
<dbReference type="InterPro" id="IPR021617">
    <property type="entry name" value="DUF3231"/>
</dbReference>
<organism evidence="1 2">
    <name type="scientific">Evansella cellulosilytica (strain ATCC 21833 / DSM 2522 / FERM P-1141 / JCM 9156 / N-4)</name>
    <name type="common">Bacillus cellulosilyticus</name>
    <dbReference type="NCBI Taxonomy" id="649639"/>
    <lineage>
        <taxon>Bacteria</taxon>
        <taxon>Bacillati</taxon>
        <taxon>Bacillota</taxon>
        <taxon>Bacilli</taxon>
        <taxon>Bacillales</taxon>
        <taxon>Bacillaceae</taxon>
        <taxon>Evansella</taxon>
    </lineage>
</organism>
<dbReference type="KEGG" id="bco:Bcell_3915"/>
<evidence type="ECO:0008006" key="3">
    <source>
        <dbReference type="Google" id="ProtNLM"/>
    </source>
</evidence>
<gene>
    <name evidence="1" type="ordered locus">Bcell_3915</name>
</gene>
<dbReference type="EMBL" id="CP002394">
    <property type="protein sequence ID" value="ADU32151.1"/>
    <property type="molecule type" value="Genomic_DNA"/>
</dbReference>
<dbReference type="InterPro" id="IPR012347">
    <property type="entry name" value="Ferritin-like"/>
</dbReference>
<dbReference type="AlphaFoldDB" id="E6TVM3"/>
<name>E6TVM3_EVAC2</name>
<accession>E6TVM3</accession>
<evidence type="ECO:0000313" key="2">
    <source>
        <dbReference type="Proteomes" id="UP000001401"/>
    </source>
</evidence>
<sequence>MDKQHSSHNEETIMHVKEHQQNKKLSAAEIGDLFTNYLGDSLFSCMFEHFLEVVEDEDVKQFITFANEVSQKHTKAIEQIYQSEGIPVPVAFGESDVRNGAPRLFSDTFMVFYTTEMSKAAMISYGNAIAAASRHDIIDYFDMCMQDSIATYKKGITLLSEKGLDITPPTIPYPKKRDFVDKESFISVITGKTRPLTALEIKHLQLNMNTNILGKALQLAFSQTTTMDELRSYFRKGAELSQETLLELEKLLVNEDLPAPKLMDAHITDATEAPFSDKLMLFHTALAIAAGIENFGIAVSNILRHDIHLQFGALSGKVAKFANEGTNLTIKYGWLEEPPTAADRDKLSSKPLH</sequence>
<reference evidence="1 2" key="1">
    <citation type="submission" date="2010-12" db="EMBL/GenBank/DDBJ databases">
        <title>Complete sequence of Bacillus cellulosilyticus DSM 2522.</title>
        <authorList>
            <consortium name="US DOE Joint Genome Institute"/>
            <person name="Lucas S."/>
            <person name="Copeland A."/>
            <person name="Lapidus A."/>
            <person name="Cheng J.-F."/>
            <person name="Bruce D."/>
            <person name="Goodwin L."/>
            <person name="Pitluck S."/>
            <person name="Chertkov O."/>
            <person name="Detter J.C."/>
            <person name="Han C."/>
            <person name="Tapia R."/>
            <person name="Land M."/>
            <person name="Hauser L."/>
            <person name="Jeffries C."/>
            <person name="Kyrpides N."/>
            <person name="Ivanova N."/>
            <person name="Mikhailova N."/>
            <person name="Brumm P."/>
            <person name="Mead D."/>
            <person name="Woyke T."/>
        </authorList>
    </citation>
    <scope>NUCLEOTIDE SEQUENCE [LARGE SCALE GENOMIC DNA]</scope>
    <source>
        <strain evidence="2">ATCC 21833 / DSM 2522 / FERM P-1141 / JCM 9156 / N-4</strain>
    </source>
</reference>
<dbReference type="Proteomes" id="UP000001401">
    <property type="component" value="Chromosome"/>
</dbReference>
<evidence type="ECO:0000313" key="1">
    <source>
        <dbReference type="EMBL" id="ADU32151.1"/>
    </source>
</evidence>
<dbReference type="STRING" id="649639.Bcell_3915"/>
<dbReference type="Pfam" id="PF11553">
    <property type="entry name" value="DUF3231"/>
    <property type="match status" value="2"/>
</dbReference>
<proteinExistence type="predicted"/>
<keyword evidence="2" id="KW-1185">Reference proteome</keyword>
<protein>
    <recommendedName>
        <fullName evidence="3">DUF3231 family protein</fullName>
    </recommendedName>
</protein>
<dbReference type="RefSeq" id="WP_013490481.1">
    <property type="nucleotide sequence ID" value="NC_014829.1"/>
</dbReference>
<dbReference type="Gene3D" id="1.20.1260.10">
    <property type="match status" value="2"/>
</dbReference>